<dbReference type="AlphaFoldDB" id="A0A8D1A8P6"/>
<name>A0A8D1A8P6_PIG</name>
<reference evidence="1" key="1">
    <citation type="submission" date="2025-08" db="UniProtKB">
        <authorList>
            <consortium name="Ensembl"/>
        </authorList>
    </citation>
    <scope>IDENTIFICATION</scope>
</reference>
<protein>
    <submittedName>
        <fullName evidence="1">Uncharacterized protein</fullName>
    </submittedName>
</protein>
<evidence type="ECO:0000313" key="1">
    <source>
        <dbReference type="Ensembl" id="ENSSSCP00035030266.1"/>
    </source>
</evidence>
<evidence type="ECO:0000313" key="2">
    <source>
        <dbReference type="Proteomes" id="UP000694720"/>
    </source>
</evidence>
<proteinExistence type="predicted"/>
<dbReference type="Proteomes" id="UP000694720">
    <property type="component" value="Unplaced"/>
</dbReference>
<accession>A0A8D1A8P6</accession>
<sequence length="101" mass="11839">MNIWVHVSFSMNAFACWSGTAGSYDSSIFRFLRNLHTVFHSDCTNLHSHQQRKRAPFSPHPLQHLLFVDLLRMAILTGVKWYLNVVLISKRILKIILIRYL</sequence>
<dbReference type="Ensembl" id="ENSSSCT00035074565.1">
    <property type="protein sequence ID" value="ENSSSCP00035030266.1"/>
    <property type="gene ID" value="ENSSSCG00035055890.1"/>
</dbReference>
<organism evidence="1 2">
    <name type="scientific">Sus scrofa</name>
    <name type="common">Pig</name>
    <dbReference type="NCBI Taxonomy" id="9823"/>
    <lineage>
        <taxon>Eukaryota</taxon>
        <taxon>Metazoa</taxon>
        <taxon>Chordata</taxon>
        <taxon>Craniata</taxon>
        <taxon>Vertebrata</taxon>
        <taxon>Euteleostomi</taxon>
        <taxon>Mammalia</taxon>
        <taxon>Eutheria</taxon>
        <taxon>Laurasiatheria</taxon>
        <taxon>Artiodactyla</taxon>
        <taxon>Suina</taxon>
        <taxon>Suidae</taxon>
        <taxon>Sus</taxon>
    </lineage>
</organism>